<evidence type="ECO:0000256" key="11">
    <source>
        <dbReference type="SAM" id="MobiDB-lite"/>
    </source>
</evidence>
<evidence type="ECO:0000256" key="4">
    <source>
        <dbReference type="ARBA" id="ARBA00022540"/>
    </source>
</evidence>
<organism evidence="13 14">
    <name type="scientific">Ranatra chinensis</name>
    <dbReference type="NCBI Taxonomy" id="642074"/>
    <lineage>
        <taxon>Eukaryota</taxon>
        <taxon>Metazoa</taxon>
        <taxon>Ecdysozoa</taxon>
        <taxon>Arthropoda</taxon>
        <taxon>Hexapoda</taxon>
        <taxon>Insecta</taxon>
        <taxon>Pterygota</taxon>
        <taxon>Neoptera</taxon>
        <taxon>Paraneoptera</taxon>
        <taxon>Hemiptera</taxon>
        <taxon>Heteroptera</taxon>
        <taxon>Panheteroptera</taxon>
        <taxon>Nepomorpha</taxon>
        <taxon>Nepidae</taxon>
        <taxon>Ranatrinae</taxon>
        <taxon>Ranatra</taxon>
    </lineage>
</organism>
<dbReference type="PANTHER" id="PTHR13227">
    <property type="entry name" value="EUKARYOTIC TRANSLATION INITIATION FACTOR 2A"/>
    <property type="match status" value="1"/>
</dbReference>
<dbReference type="InterPro" id="IPR013979">
    <property type="entry name" value="TIF_beta_prop-like"/>
</dbReference>
<evidence type="ECO:0000256" key="9">
    <source>
        <dbReference type="ARBA" id="ARBA00023054"/>
    </source>
</evidence>
<evidence type="ECO:0000256" key="7">
    <source>
        <dbReference type="ARBA" id="ARBA00022845"/>
    </source>
</evidence>
<evidence type="ECO:0000313" key="14">
    <source>
        <dbReference type="Proteomes" id="UP001558652"/>
    </source>
</evidence>
<evidence type="ECO:0000256" key="10">
    <source>
        <dbReference type="PIRNR" id="PIRNR017222"/>
    </source>
</evidence>
<reference evidence="13 14" key="1">
    <citation type="submission" date="2024-07" db="EMBL/GenBank/DDBJ databases">
        <title>Chromosome-level genome assembly of the water stick insect Ranatra chinensis (Heteroptera: Nepidae).</title>
        <authorList>
            <person name="Liu X."/>
        </authorList>
    </citation>
    <scope>NUCLEOTIDE SEQUENCE [LARGE SCALE GENOMIC DNA]</scope>
    <source>
        <strain evidence="13">Cailab_2021Rc</strain>
        <tissue evidence="13">Muscle</tissue>
    </source>
</reference>
<comment type="function">
    <text evidence="1 10">Functions in the early steps of protein synthesis of a small number of specific mRNAs. Acts by directing the binding of methionyl-tRNAi to 40S ribosomal subunits. In contrast to the eIF-2 complex, it binds methionyl-tRNAi to 40S subunits in a codon-dependent manner, whereas the eIF-2 complex binds methionyl-tRNAi to 40S subunits in a GTP-dependent manner.</text>
</comment>
<evidence type="ECO:0000256" key="8">
    <source>
        <dbReference type="ARBA" id="ARBA00022917"/>
    </source>
</evidence>
<feature type="region of interest" description="Disordered" evidence="11">
    <location>
        <begin position="428"/>
        <end position="479"/>
    </location>
</feature>
<dbReference type="InterPro" id="IPR011387">
    <property type="entry name" value="TIF2A"/>
</dbReference>
<dbReference type="Pfam" id="PF08662">
    <property type="entry name" value="eIF2A"/>
    <property type="match status" value="1"/>
</dbReference>
<evidence type="ECO:0000259" key="12">
    <source>
        <dbReference type="Pfam" id="PF08662"/>
    </source>
</evidence>
<dbReference type="AlphaFoldDB" id="A0ABD0YM66"/>
<dbReference type="SUPFAM" id="SSF50978">
    <property type="entry name" value="WD40 repeat-like"/>
    <property type="match status" value="1"/>
</dbReference>
<dbReference type="InterPro" id="IPR036322">
    <property type="entry name" value="WD40_repeat_dom_sf"/>
</dbReference>
<dbReference type="Proteomes" id="UP001558652">
    <property type="component" value="Unassembled WGS sequence"/>
</dbReference>
<dbReference type="GO" id="GO:0006417">
    <property type="term" value="P:regulation of translation"/>
    <property type="evidence" value="ECO:0007669"/>
    <property type="project" value="UniProtKB-KW"/>
</dbReference>
<feature type="domain" description="Translation initiation factor beta propellor-like" evidence="12">
    <location>
        <begin position="210"/>
        <end position="405"/>
    </location>
</feature>
<name>A0ABD0YM66_9HEMI</name>
<dbReference type="GO" id="GO:0000049">
    <property type="term" value="F:tRNA binding"/>
    <property type="evidence" value="ECO:0007669"/>
    <property type="project" value="UniProtKB-UniRule"/>
</dbReference>
<evidence type="ECO:0000256" key="2">
    <source>
        <dbReference type="ARBA" id="ARBA00009573"/>
    </source>
</evidence>
<keyword evidence="6" id="KW-0677">Repeat</keyword>
<comment type="caution">
    <text evidence="13">The sequence shown here is derived from an EMBL/GenBank/DDBJ whole genome shotgun (WGS) entry which is preliminary data.</text>
</comment>
<dbReference type="Gene3D" id="2.130.10.10">
    <property type="entry name" value="YVTN repeat-like/Quinoprotein amine dehydrogenase"/>
    <property type="match status" value="2"/>
</dbReference>
<sequence>MLSCVSVRGSTGVSVNLGPPSYEVVSSFPKDDSKACKCMQFSPDGGYFAWANGKTVNIVDTKDWTLVAEIKSPRVRCLQFSPKGTYLMTWETFLAPKEGAEGVPNLNFYKSANGELVHSLEHKKQIGWEPQWTTDELLFSRNSKNDIIFYSPENMKTVVNRVANQRVHEYSISPGPPPYHILCYIPGAHGQPSLGKLFQYPKFDSTVACKSFFQADRVDMMWNMKGNGVLLLTTLEVDKTGTSYYGKHTLHFISIKGETAIVQLSKEGPIHNVAWSPQSTEFCVVYGTMPAKATLFNTKCEPLFDFGTAPRNSIYYNPHGNILLLGGFGNLAGGVEIWDVTAKKLICKMSASDTTLLSWSPDGQHFMTATTAPRLRMCNGFKMWHYTGTLLYERPWNKQEELWEVLWQNFPEKVFKVPQISYKPVEGIASSQPQASKQVYRPPRARGTESNFKRQDLEEPKSLETANNPSKAAMKQKKKREAKKAAKAAAATVENQDDDVEDSSLKQSNGLRAYLEEFTTMDPAKMKKLGRLRSKLLEIERLKEQQKSGRHLEINQLEKIKKEDQLLKEMKELTL</sequence>
<keyword evidence="5" id="KW-0853">WD repeat</keyword>
<evidence type="ECO:0000256" key="6">
    <source>
        <dbReference type="ARBA" id="ARBA00022737"/>
    </source>
</evidence>
<proteinExistence type="inferred from homology"/>
<dbReference type="PANTHER" id="PTHR13227:SF0">
    <property type="entry name" value="EUKARYOTIC TRANSLATION INITIATION FACTOR 2A"/>
    <property type="match status" value="1"/>
</dbReference>
<protein>
    <recommendedName>
        <fullName evidence="3 10">Eukaryotic translation initiation factor 2A</fullName>
        <shortName evidence="10">eIF-2A</shortName>
    </recommendedName>
</protein>
<keyword evidence="7 10" id="KW-0810">Translation regulation</keyword>
<evidence type="ECO:0000256" key="1">
    <source>
        <dbReference type="ARBA" id="ARBA00003993"/>
    </source>
</evidence>
<dbReference type="PIRSF" id="PIRSF017222">
    <property type="entry name" value="eIF2A"/>
    <property type="match status" value="1"/>
</dbReference>
<evidence type="ECO:0000256" key="5">
    <source>
        <dbReference type="ARBA" id="ARBA00022574"/>
    </source>
</evidence>
<keyword evidence="8 10" id="KW-0648">Protein biosynthesis</keyword>
<dbReference type="FunFam" id="2.130.10.10:FF:000149">
    <property type="entry name" value="Eukaryotic translation initiation factor 2A"/>
    <property type="match status" value="1"/>
</dbReference>
<dbReference type="GO" id="GO:0043022">
    <property type="term" value="F:ribosome binding"/>
    <property type="evidence" value="ECO:0007669"/>
    <property type="project" value="UniProtKB-UniRule"/>
</dbReference>
<keyword evidence="4 10" id="KW-0396">Initiation factor</keyword>
<accession>A0ABD0YM66</accession>
<dbReference type="InterPro" id="IPR015943">
    <property type="entry name" value="WD40/YVTN_repeat-like_dom_sf"/>
</dbReference>
<feature type="compositionally biased region" description="Basic and acidic residues" evidence="11">
    <location>
        <begin position="451"/>
        <end position="462"/>
    </location>
</feature>
<keyword evidence="9" id="KW-0175">Coiled coil</keyword>
<comment type="similarity">
    <text evidence="2 10">Belongs to the WD repeat EIF2A family.</text>
</comment>
<dbReference type="EMBL" id="JBFDAA010000005">
    <property type="protein sequence ID" value="KAL1132216.1"/>
    <property type="molecule type" value="Genomic_DNA"/>
</dbReference>
<evidence type="ECO:0000256" key="3">
    <source>
        <dbReference type="ARBA" id="ARBA00013819"/>
    </source>
</evidence>
<gene>
    <name evidence="13" type="ORF">AAG570_010173</name>
</gene>
<keyword evidence="14" id="KW-1185">Reference proteome</keyword>
<evidence type="ECO:0000313" key="13">
    <source>
        <dbReference type="EMBL" id="KAL1132216.1"/>
    </source>
</evidence>
<dbReference type="GO" id="GO:0003743">
    <property type="term" value="F:translation initiation factor activity"/>
    <property type="evidence" value="ECO:0007669"/>
    <property type="project" value="UniProtKB-UniRule"/>
</dbReference>